<keyword evidence="4" id="KW-0548">Nucleotidyltransferase</keyword>
<keyword evidence="3" id="KW-0808">Transferase</keyword>
<keyword evidence="5" id="KW-0479">Metal-binding</keyword>
<evidence type="ECO:0000256" key="3">
    <source>
        <dbReference type="ARBA" id="ARBA00022679"/>
    </source>
</evidence>
<dbReference type="EMBL" id="WHWC01000010">
    <property type="protein sequence ID" value="KAG8374844.1"/>
    <property type="molecule type" value="Genomic_DNA"/>
</dbReference>
<gene>
    <name evidence="10" type="ORF">BUALT_Bualt10G0037800</name>
</gene>
<reference evidence="10" key="1">
    <citation type="submission" date="2019-10" db="EMBL/GenBank/DDBJ databases">
        <authorList>
            <person name="Zhang R."/>
            <person name="Pan Y."/>
            <person name="Wang J."/>
            <person name="Ma R."/>
            <person name="Yu S."/>
        </authorList>
    </citation>
    <scope>NUCLEOTIDE SEQUENCE</scope>
    <source>
        <strain evidence="10">LA-IB0</strain>
        <tissue evidence="10">Leaf</tissue>
    </source>
</reference>
<evidence type="ECO:0000313" key="10">
    <source>
        <dbReference type="EMBL" id="KAG8374844.1"/>
    </source>
</evidence>
<evidence type="ECO:0000256" key="4">
    <source>
        <dbReference type="ARBA" id="ARBA00022695"/>
    </source>
</evidence>
<dbReference type="GO" id="GO:0003899">
    <property type="term" value="F:DNA-directed RNA polymerase activity"/>
    <property type="evidence" value="ECO:0007669"/>
    <property type="project" value="UniProtKB-EC"/>
</dbReference>
<evidence type="ECO:0000256" key="1">
    <source>
        <dbReference type="ARBA" id="ARBA00012418"/>
    </source>
</evidence>
<dbReference type="InterPro" id="IPR040403">
    <property type="entry name" value="NRPD1_N"/>
</dbReference>
<dbReference type="Proteomes" id="UP000826271">
    <property type="component" value="Unassembled WGS sequence"/>
</dbReference>
<evidence type="ECO:0000256" key="2">
    <source>
        <dbReference type="ARBA" id="ARBA00022478"/>
    </source>
</evidence>
<dbReference type="FunFam" id="1.10.274.100:FF:000010">
    <property type="entry name" value="DNA-directed RNA polymerase subunit"/>
    <property type="match status" value="1"/>
</dbReference>
<dbReference type="PANTHER" id="PTHR19376">
    <property type="entry name" value="DNA-DIRECTED RNA POLYMERASE"/>
    <property type="match status" value="1"/>
</dbReference>
<proteinExistence type="predicted"/>
<dbReference type="GO" id="GO:0006351">
    <property type="term" value="P:DNA-templated transcription"/>
    <property type="evidence" value="ECO:0007669"/>
    <property type="project" value="InterPro"/>
</dbReference>
<dbReference type="InterPro" id="IPR042102">
    <property type="entry name" value="RNA_pol_Rpb1_3_sf"/>
</dbReference>
<dbReference type="Gene3D" id="4.10.860.120">
    <property type="entry name" value="RNA polymerase II, clamp domain"/>
    <property type="match status" value="1"/>
</dbReference>
<dbReference type="InterPro" id="IPR044893">
    <property type="entry name" value="RNA_pol_Rpb1_clamp_domain"/>
</dbReference>
<dbReference type="InterPro" id="IPR038120">
    <property type="entry name" value="Rpb1_funnel_sf"/>
</dbReference>
<dbReference type="EC" id="2.7.7.6" evidence="1"/>
<feature type="domain" description="RNA polymerase N-terminal" evidence="9">
    <location>
        <begin position="223"/>
        <end position="474"/>
    </location>
</feature>
<evidence type="ECO:0000256" key="5">
    <source>
        <dbReference type="ARBA" id="ARBA00022723"/>
    </source>
</evidence>
<comment type="caution">
    <text evidence="10">The sequence shown here is derived from an EMBL/GenBank/DDBJ whole genome shotgun (WGS) entry which is preliminary data.</text>
</comment>
<dbReference type="InterPro" id="IPR006592">
    <property type="entry name" value="RNA_pol_N"/>
</dbReference>
<organism evidence="10 11">
    <name type="scientific">Buddleja alternifolia</name>
    <dbReference type="NCBI Taxonomy" id="168488"/>
    <lineage>
        <taxon>Eukaryota</taxon>
        <taxon>Viridiplantae</taxon>
        <taxon>Streptophyta</taxon>
        <taxon>Embryophyta</taxon>
        <taxon>Tracheophyta</taxon>
        <taxon>Spermatophyta</taxon>
        <taxon>Magnoliopsida</taxon>
        <taxon>eudicotyledons</taxon>
        <taxon>Gunneridae</taxon>
        <taxon>Pentapetalae</taxon>
        <taxon>asterids</taxon>
        <taxon>lamiids</taxon>
        <taxon>Lamiales</taxon>
        <taxon>Scrophulariaceae</taxon>
        <taxon>Buddlejeae</taxon>
        <taxon>Buddleja</taxon>
    </lineage>
</organism>
<protein>
    <recommendedName>
        <fullName evidence="1">DNA-directed RNA polymerase</fullName>
        <ecNumber evidence="1">2.7.7.6</ecNumber>
    </recommendedName>
</protein>
<dbReference type="Gene3D" id="1.10.132.30">
    <property type="match status" value="1"/>
</dbReference>
<dbReference type="Pfam" id="PF11523">
    <property type="entry name" value="DUF3223"/>
    <property type="match status" value="1"/>
</dbReference>
<dbReference type="Pfam" id="PF05000">
    <property type="entry name" value="RNA_pol_Rpb1_4"/>
    <property type="match status" value="1"/>
</dbReference>
<dbReference type="Pfam" id="PF04983">
    <property type="entry name" value="RNA_pol_Rpb1_3"/>
    <property type="match status" value="1"/>
</dbReference>
<accession>A0AAV6WXL2</accession>
<dbReference type="InterPro" id="IPR007066">
    <property type="entry name" value="RNA_pol_Rpb1_3"/>
</dbReference>
<dbReference type="Gene3D" id="3.30.1490.180">
    <property type="entry name" value="RNA polymerase ii"/>
    <property type="match status" value="1"/>
</dbReference>
<dbReference type="SMART" id="SM00663">
    <property type="entry name" value="RPOLA_N"/>
    <property type="match status" value="1"/>
</dbReference>
<dbReference type="Gene3D" id="1.10.274.100">
    <property type="entry name" value="RNA polymerase Rpb1, domain 3"/>
    <property type="match status" value="1"/>
</dbReference>
<sequence length="1404" mass="156493">MDNDLHVVQQVKSGRLTGIFLDVLSDEDAKNISSMVIGRVNEVSDAALGLPSVSGDECLTCGAKNSRDCEGHFGLINFRFTILHPYFMSEVAQILNRICPGCKSIRPSKIKTGDFPSSQRQPKKCKYCNGNSKYGYPKMKFKVSSKDVFAKTAIIAEVSETLLDKSSGRVLASDYWDIIPKDSSLDHSGLQSDNRRILLPAQVYGMLKDVCPKTFETLLKKKKCIFLNSLLVTPNSHRVREFGQRITVIRSEKVSHYQQIYERQSTTNDSVSSASGLKNIKELLLGKRTDHSFRMVVVGDPRIKIDEIGLPVQVADNVLISDHINLWNWDNKLEPLCDSMLKTKGNFAVLRKGQRISIWSKDMLQTGDLIYRPLIDGDIVLINRPPSIHQHSLIALSVKVLPINSVVSINPLICSPLRGDFDGDCLHGYVPQSVNSRVELKELVSLNKQLFNGQNGQNLLSLSQDSLTAAYLFLEDGIILNKFEMQQLQMLSCSRKPLLPAIIKSTSSETPFWTGKQLFSLLLPPDFEFSYASNGVHIREGELVSSSHGSSWLRDSGENLFQCLLKHCGDEALDILYYGQEVLCEWLSRRGLSVSLSDLYLSSDQQSRKNLLDDMHCGLKEAEKLSDISLLMVDCCQDFLMEFSEGNENMENFLKERISIAQKNSAQLFQASISASKSVFWDMQNLVYKYAGNNNSLIAMLKAGSKGNIQKLVQHSMCLGLEHSLAPLSFSIPRQLSCASWNNQKNHSGLHGSLETLDSYIPCTVVANSYLTGLNPLECYVLSLTTRDSSFSGHADVSGTLTRRLMFFMRDLMIGYDGTVRSSYGNQVLQFNYSNADIPATHSDSRMAGHPVGAIAACAISEAAYSALDQPVSALGPSPLLSLKKILECGVKRGSGSKSASLFLSGRLRRWASGFEYGALEVKNHLESLLFSDIVSEVMICISKQKNSHTSTSPWVCHFHIKEEVAKKRRLNLRSVINALYMNCNATGVKSKINLPKLRIVSKVCDEADIDKKSDPIICISVALAESLEGFPDLDILRDMVIPVLLKTVIKGFPEFKKVDILWKDGISNSKGSEHASSGELFLRVVMSEKCDRTKFWSILKDNCLRIRNIIDWERSHPDDIHDYSEAYGIDVAWQCFVNRLRSATSDTGKTVLPEHLIVTANCLSATGEFVPLNAKGLANQRKEANVFSPFSQACFLNPSDCLVKAAKSGQADRLQGSLEALAWGQTPTIGTGCQYDIIYNGKGHEPSKPTNVYSLLSGHVKPPVTVQEVSGKSIGSYHLKNGCKSLLTKMVSQQFSEVGLKKLSQRLKRILKEYPLDYQLNGEDKSLAVRAFQFHPRWDEKIGTGVKDIKVGRHPEHKETCFFLVRTDGTEEDFSYNKCINHALEIIAPQERKVYRSRKKNVM</sequence>
<comment type="catalytic activity">
    <reaction evidence="8">
        <text>RNA(n) + a ribonucleoside 5'-triphosphate = RNA(n+1) + diphosphate</text>
        <dbReference type="Rhea" id="RHEA:21248"/>
        <dbReference type="Rhea" id="RHEA-COMP:14527"/>
        <dbReference type="Rhea" id="RHEA-COMP:17342"/>
        <dbReference type="ChEBI" id="CHEBI:33019"/>
        <dbReference type="ChEBI" id="CHEBI:61557"/>
        <dbReference type="ChEBI" id="CHEBI:140395"/>
        <dbReference type="EC" id="2.7.7.6"/>
    </reaction>
</comment>
<evidence type="ECO:0000256" key="6">
    <source>
        <dbReference type="ARBA" id="ARBA00022833"/>
    </source>
</evidence>
<dbReference type="GO" id="GO:0000428">
    <property type="term" value="C:DNA-directed RNA polymerase complex"/>
    <property type="evidence" value="ECO:0007669"/>
    <property type="project" value="UniProtKB-KW"/>
</dbReference>
<keyword evidence="11" id="KW-1185">Reference proteome</keyword>
<name>A0AAV6WXL2_9LAMI</name>
<dbReference type="SUPFAM" id="SSF64484">
    <property type="entry name" value="beta and beta-prime subunits of DNA dependent RNA-polymerase"/>
    <property type="match status" value="1"/>
</dbReference>
<dbReference type="PANTHER" id="PTHR19376:SF36">
    <property type="entry name" value="DNA-DIRECTED RNA POLYMERASE IV SUBUNIT 1"/>
    <property type="match status" value="1"/>
</dbReference>
<keyword evidence="2" id="KW-0240">DNA-directed RNA polymerase</keyword>
<dbReference type="InterPro" id="IPR007083">
    <property type="entry name" value="RNA_pol_Rpb1_4"/>
</dbReference>
<dbReference type="GO" id="GO:0046872">
    <property type="term" value="F:metal ion binding"/>
    <property type="evidence" value="ECO:0007669"/>
    <property type="project" value="UniProtKB-KW"/>
</dbReference>
<dbReference type="Pfam" id="PF00623">
    <property type="entry name" value="RNA_pol_Rpb1_2"/>
    <property type="match status" value="1"/>
</dbReference>
<evidence type="ECO:0000256" key="8">
    <source>
        <dbReference type="ARBA" id="ARBA00048552"/>
    </source>
</evidence>
<evidence type="ECO:0000259" key="9">
    <source>
        <dbReference type="SMART" id="SM00663"/>
    </source>
</evidence>
<dbReference type="Gene3D" id="3.10.450.40">
    <property type="match status" value="1"/>
</dbReference>
<evidence type="ECO:0000313" key="11">
    <source>
        <dbReference type="Proteomes" id="UP000826271"/>
    </source>
</evidence>
<dbReference type="CDD" id="cd10506">
    <property type="entry name" value="RNAP_IV_RPD1_N"/>
    <property type="match status" value="1"/>
</dbReference>
<dbReference type="InterPro" id="IPR000722">
    <property type="entry name" value="RNA_pol_asu"/>
</dbReference>
<keyword evidence="7" id="KW-0804">Transcription</keyword>
<dbReference type="InterPro" id="IPR045867">
    <property type="entry name" value="DNA-dir_RpoC_beta_prime"/>
</dbReference>
<keyword evidence="6" id="KW-0862">Zinc</keyword>
<dbReference type="GO" id="GO:0003677">
    <property type="term" value="F:DNA binding"/>
    <property type="evidence" value="ECO:0007669"/>
    <property type="project" value="InterPro"/>
</dbReference>
<dbReference type="Gene3D" id="2.40.40.20">
    <property type="match status" value="1"/>
</dbReference>
<evidence type="ECO:0000256" key="7">
    <source>
        <dbReference type="ARBA" id="ARBA00023163"/>
    </source>
</evidence>